<reference evidence="2 3" key="1">
    <citation type="submission" date="2015-02" db="EMBL/GenBank/DDBJ databases">
        <title>Draft genome sequences of ten Microbacterium spp. with emphasis on heavy metal contaminated environments.</title>
        <authorList>
            <person name="Corretto E."/>
        </authorList>
    </citation>
    <scope>NUCLEOTIDE SEQUENCE [LARGE SCALE GENOMIC DNA]</scope>
    <source>
        <strain evidence="2 3">DSM 12510</strain>
    </source>
</reference>
<dbReference type="AlphaFoldDB" id="A0A0M2H9Q9"/>
<organism evidence="2 3">
    <name type="scientific">Microbacterium terrae</name>
    <dbReference type="NCBI Taxonomy" id="69369"/>
    <lineage>
        <taxon>Bacteria</taxon>
        <taxon>Bacillati</taxon>
        <taxon>Actinomycetota</taxon>
        <taxon>Actinomycetes</taxon>
        <taxon>Micrococcales</taxon>
        <taxon>Microbacteriaceae</taxon>
        <taxon>Microbacterium</taxon>
    </lineage>
</organism>
<evidence type="ECO:0000313" key="3">
    <source>
        <dbReference type="Proteomes" id="UP000033956"/>
    </source>
</evidence>
<comment type="caution">
    <text evidence="2">The sequence shown here is derived from an EMBL/GenBank/DDBJ whole genome shotgun (WGS) entry which is preliminary data.</text>
</comment>
<dbReference type="STRING" id="92835.RS81_00932"/>
<dbReference type="PATRIC" id="fig|92835.4.peg.951"/>
<feature type="transmembrane region" description="Helical" evidence="1">
    <location>
        <begin position="232"/>
        <end position="251"/>
    </location>
</feature>
<gene>
    <name evidence="2" type="ORF">RS81_00932</name>
</gene>
<sequence>MSTAPELERTPWWRLPLIAVGISLIVGDVLLAFSWPAVTAEAQDLPIGIVGSADQIDQVADAIDEQSDGAIALTEYDDRDAAVTAIEQRLVYGAVVIPAEQGDAPEVLTATAASPLVAQMLQGIAQEQQAQIDAQIRAGVEENLAALQQSIAEKLQAIVQAVLAGQMPELPGADAEPVTIPTISVAVTDVVPFADADPRGAGLSAAMFPMVIGGMLGGIAITLLVKGGGLRRVVAVAIYAPVAGLVLAGILHGLYGALQGTYLLNASAIALAIAAISSTITGLAGLIGPAGVGLGAAFTMLVANPLSAATVPVEFIPAPWGAFGQWLAPGAAATLIRSLSYFPGADVTFPWLVLAGWTVAGIALTLIDIPARRLAAGETAAAHPLTV</sequence>
<keyword evidence="3" id="KW-1185">Reference proteome</keyword>
<feature type="transmembrane region" description="Helical" evidence="1">
    <location>
        <begin position="348"/>
        <end position="367"/>
    </location>
</feature>
<dbReference type="RefSeq" id="WP_052682424.1">
    <property type="nucleotide sequence ID" value="NZ_JYIZ01000038.1"/>
</dbReference>
<keyword evidence="1" id="KW-0812">Transmembrane</keyword>
<dbReference type="EMBL" id="JYIZ01000038">
    <property type="protein sequence ID" value="KJL43327.1"/>
    <property type="molecule type" value="Genomic_DNA"/>
</dbReference>
<keyword evidence="1" id="KW-1133">Transmembrane helix</keyword>
<proteinExistence type="predicted"/>
<evidence type="ECO:0008006" key="4">
    <source>
        <dbReference type="Google" id="ProtNLM"/>
    </source>
</evidence>
<accession>A0A0M2H9Q9</accession>
<evidence type="ECO:0000256" key="1">
    <source>
        <dbReference type="SAM" id="Phobius"/>
    </source>
</evidence>
<feature type="transmembrane region" description="Helical" evidence="1">
    <location>
        <begin position="12"/>
        <end position="35"/>
    </location>
</feature>
<name>A0A0M2H9Q9_9MICO</name>
<evidence type="ECO:0000313" key="2">
    <source>
        <dbReference type="EMBL" id="KJL43327.1"/>
    </source>
</evidence>
<keyword evidence="1" id="KW-0472">Membrane</keyword>
<feature type="transmembrane region" description="Helical" evidence="1">
    <location>
        <begin position="206"/>
        <end position="225"/>
    </location>
</feature>
<dbReference type="Proteomes" id="UP000033956">
    <property type="component" value="Unassembled WGS sequence"/>
</dbReference>
<protein>
    <recommendedName>
        <fullName evidence="4">ABC-2 family transporter protein</fullName>
    </recommendedName>
</protein>